<dbReference type="Pfam" id="PF13669">
    <property type="entry name" value="Glyoxalase_4"/>
    <property type="match status" value="1"/>
</dbReference>
<sequence length="130" mass="13702">MELHHVGIATRDVDALASLFADLLGMSVVHEEQVDGMRVVFLRGDGGGRLELLEPAADGPIATYLDRHGPGIHHLALSTADVAAALERARELGAEPIDDAPRPGAWGHEVAFLHPDSTGGVLLEFVAASQ</sequence>
<organism evidence="4 5">
    <name type="scientific">Halopenitus persicus</name>
    <dbReference type="NCBI Taxonomy" id="1048396"/>
    <lineage>
        <taxon>Archaea</taxon>
        <taxon>Methanobacteriati</taxon>
        <taxon>Methanobacteriota</taxon>
        <taxon>Stenosarchaea group</taxon>
        <taxon>Halobacteria</taxon>
        <taxon>Halobacteriales</taxon>
        <taxon>Haloferacaceae</taxon>
        <taxon>Halopenitus</taxon>
    </lineage>
</organism>
<dbReference type="RefSeq" id="WP_021073839.1">
    <property type="nucleotide sequence ID" value="NZ_FNPC01000003.1"/>
</dbReference>
<dbReference type="GO" id="GO:0004493">
    <property type="term" value="F:methylmalonyl-CoA epimerase activity"/>
    <property type="evidence" value="ECO:0007669"/>
    <property type="project" value="TreeGrafter"/>
</dbReference>
<dbReference type="Proteomes" id="UP000199079">
    <property type="component" value="Unassembled WGS sequence"/>
</dbReference>
<gene>
    <name evidence="4" type="ORF">SAMN05216564_103220</name>
</gene>
<name>A0A1H3HCW8_9EURY</name>
<dbReference type="NCBIfam" id="TIGR03081">
    <property type="entry name" value="metmalonyl_epim"/>
    <property type="match status" value="1"/>
</dbReference>
<evidence type="ECO:0000256" key="2">
    <source>
        <dbReference type="ARBA" id="ARBA00022723"/>
    </source>
</evidence>
<dbReference type="PANTHER" id="PTHR43048">
    <property type="entry name" value="METHYLMALONYL-COA EPIMERASE"/>
    <property type="match status" value="1"/>
</dbReference>
<dbReference type="Gene3D" id="3.10.180.10">
    <property type="entry name" value="2,3-Dihydroxybiphenyl 1,2-Dioxygenase, domain 1"/>
    <property type="match status" value="1"/>
</dbReference>
<dbReference type="GO" id="GO:0046491">
    <property type="term" value="P:L-methylmalonyl-CoA metabolic process"/>
    <property type="evidence" value="ECO:0007669"/>
    <property type="project" value="TreeGrafter"/>
</dbReference>
<evidence type="ECO:0000256" key="1">
    <source>
        <dbReference type="ARBA" id="ARBA00009308"/>
    </source>
</evidence>
<dbReference type="InterPro" id="IPR037523">
    <property type="entry name" value="VOC_core"/>
</dbReference>
<dbReference type="OrthoDB" id="6161at2157"/>
<dbReference type="SUPFAM" id="SSF54593">
    <property type="entry name" value="Glyoxalase/Bleomycin resistance protein/Dihydroxybiphenyl dioxygenase"/>
    <property type="match status" value="1"/>
</dbReference>
<dbReference type="CDD" id="cd07249">
    <property type="entry name" value="MMCE"/>
    <property type="match status" value="1"/>
</dbReference>
<reference evidence="5" key="1">
    <citation type="submission" date="2016-10" db="EMBL/GenBank/DDBJ databases">
        <authorList>
            <person name="Varghese N."/>
            <person name="Submissions S."/>
        </authorList>
    </citation>
    <scope>NUCLEOTIDE SEQUENCE [LARGE SCALE GENOMIC DNA]</scope>
    <source>
        <strain evidence="5">DC30,IBRC 10041,KCTC 4046</strain>
    </source>
</reference>
<dbReference type="InterPro" id="IPR029068">
    <property type="entry name" value="Glyas_Bleomycin-R_OHBP_Dase"/>
</dbReference>
<dbReference type="AlphaFoldDB" id="A0A1H3HCW8"/>
<dbReference type="EMBL" id="FNPC01000003">
    <property type="protein sequence ID" value="SDY13170.1"/>
    <property type="molecule type" value="Genomic_DNA"/>
</dbReference>
<keyword evidence="2" id="KW-0479">Metal-binding</keyword>
<dbReference type="InterPro" id="IPR051785">
    <property type="entry name" value="MMCE/EMCE_epimerase"/>
</dbReference>
<dbReference type="PROSITE" id="PS51819">
    <property type="entry name" value="VOC"/>
    <property type="match status" value="1"/>
</dbReference>
<keyword evidence="5" id="KW-1185">Reference proteome</keyword>
<evidence type="ECO:0000313" key="4">
    <source>
        <dbReference type="EMBL" id="SDY13170.1"/>
    </source>
</evidence>
<dbReference type="PANTHER" id="PTHR43048:SF3">
    <property type="entry name" value="METHYLMALONYL-COA EPIMERASE, MITOCHONDRIAL"/>
    <property type="match status" value="1"/>
</dbReference>
<comment type="similarity">
    <text evidence="1">Belongs to the methylmalonyl-CoA epimerase family.</text>
</comment>
<evidence type="ECO:0000313" key="5">
    <source>
        <dbReference type="Proteomes" id="UP000199079"/>
    </source>
</evidence>
<feature type="domain" description="VOC" evidence="3">
    <location>
        <begin position="2"/>
        <end position="128"/>
    </location>
</feature>
<accession>A0A1H3HCW8</accession>
<evidence type="ECO:0000259" key="3">
    <source>
        <dbReference type="PROSITE" id="PS51819"/>
    </source>
</evidence>
<dbReference type="InterPro" id="IPR017515">
    <property type="entry name" value="MeMalonyl-CoA_epimerase"/>
</dbReference>
<proteinExistence type="inferred from homology"/>
<dbReference type="GeneID" id="43837898"/>
<protein>
    <submittedName>
        <fullName evidence="4">Methylmalonyl-CoA epimerase</fullName>
    </submittedName>
</protein>
<dbReference type="GO" id="GO:0046872">
    <property type="term" value="F:metal ion binding"/>
    <property type="evidence" value="ECO:0007669"/>
    <property type="project" value="UniProtKB-KW"/>
</dbReference>